<sequence length="331" mass="39044">MIYFLHGDTAPLQLKYEEIIDKIKSNNLGIPEKIFDASLDEITQFFDSVSSNSIFSPKELIVLKRAESLKNLDSISKSLKMYNLTQKEVVIVYEEFLNDFGKIKNPLPKKILDSFKEIADIICFRKENERRAIIFYLQEKLSISEYEAEMFVELVGNDFFKIKNEIEKVKNFLNGESFNLEKIRHLLSVNEEFNLKNSIENFLHSKDNKILLQFLTKEKLHNNFMYTIADELIFYLKLSSISKTGILDKNISYKKFNENVFEHIKEFFLTEKGYPHAYTLFLKLKNINNFEEEFLKIKIKELNILEYNIKSGNIDLELGIEMYILNFFASE</sequence>
<keyword evidence="3" id="KW-0235">DNA replication</keyword>
<dbReference type="GO" id="GO:0003677">
    <property type="term" value="F:DNA binding"/>
    <property type="evidence" value="ECO:0007669"/>
    <property type="project" value="InterPro"/>
</dbReference>
<dbReference type="GO" id="GO:0006261">
    <property type="term" value="P:DNA-templated DNA replication"/>
    <property type="evidence" value="ECO:0007669"/>
    <property type="project" value="TreeGrafter"/>
</dbReference>
<protein>
    <submittedName>
        <fullName evidence="5">DNA polymerase III subunit delta</fullName>
    </submittedName>
</protein>
<evidence type="ECO:0000256" key="3">
    <source>
        <dbReference type="ARBA" id="ARBA00022705"/>
    </source>
</evidence>
<organism evidence="5 6">
    <name type="scientific">Fusobacterium necrogenes</name>
    <dbReference type="NCBI Taxonomy" id="858"/>
    <lineage>
        <taxon>Bacteria</taxon>
        <taxon>Fusobacteriati</taxon>
        <taxon>Fusobacteriota</taxon>
        <taxon>Fusobacteriia</taxon>
        <taxon>Fusobacteriales</taxon>
        <taxon>Fusobacteriaceae</taxon>
        <taxon>Fusobacterium</taxon>
    </lineage>
</organism>
<dbReference type="InterPro" id="IPR005790">
    <property type="entry name" value="DNA_polIII_delta"/>
</dbReference>
<dbReference type="Proteomes" id="UP000255328">
    <property type="component" value="Unassembled WGS sequence"/>
</dbReference>
<dbReference type="OrthoDB" id="85610at2"/>
<evidence type="ECO:0000256" key="1">
    <source>
        <dbReference type="ARBA" id="ARBA00022679"/>
    </source>
</evidence>
<dbReference type="EMBL" id="UGGU01000003">
    <property type="protein sequence ID" value="STO31334.1"/>
    <property type="molecule type" value="Genomic_DNA"/>
</dbReference>
<dbReference type="GO" id="GO:0003887">
    <property type="term" value="F:DNA-directed DNA polymerase activity"/>
    <property type="evidence" value="ECO:0007669"/>
    <property type="project" value="UniProtKB-KW"/>
</dbReference>
<dbReference type="InterPro" id="IPR027417">
    <property type="entry name" value="P-loop_NTPase"/>
</dbReference>
<accession>A0A377GXK0</accession>
<dbReference type="RefSeq" id="WP_115269555.1">
    <property type="nucleotide sequence ID" value="NZ_UGGU01000003.1"/>
</dbReference>
<dbReference type="Gene3D" id="1.20.272.10">
    <property type="match status" value="1"/>
</dbReference>
<keyword evidence="2" id="KW-0548">Nucleotidyltransferase</keyword>
<keyword evidence="4" id="KW-0239">DNA-directed DNA polymerase</keyword>
<evidence type="ECO:0000313" key="5">
    <source>
        <dbReference type="EMBL" id="STO31334.1"/>
    </source>
</evidence>
<proteinExistence type="predicted"/>
<reference evidence="5 6" key="1">
    <citation type="submission" date="2018-06" db="EMBL/GenBank/DDBJ databases">
        <authorList>
            <consortium name="Pathogen Informatics"/>
            <person name="Doyle S."/>
        </authorList>
    </citation>
    <scope>NUCLEOTIDE SEQUENCE [LARGE SCALE GENOMIC DNA]</scope>
    <source>
        <strain evidence="5 6">NCTC10723</strain>
    </source>
</reference>
<evidence type="ECO:0000256" key="4">
    <source>
        <dbReference type="ARBA" id="ARBA00022932"/>
    </source>
</evidence>
<dbReference type="Gene3D" id="3.40.50.300">
    <property type="entry name" value="P-loop containing nucleotide triphosphate hydrolases"/>
    <property type="match status" value="1"/>
</dbReference>
<name>A0A377GXK0_9FUSO</name>
<dbReference type="AlphaFoldDB" id="A0A377GXK0"/>
<dbReference type="PANTHER" id="PTHR34388">
    <property type="entry name" value="DNA POLYMERASE III SUBUNIT DELTA"/>
    <property type="match status" value="1"/>
</dbReference>
<keyword evidence="6" id="KW-1185">Reference proteome</keyword>
<evidence type="ECO:0000256" key="2">
    <source>
        <dbReference type="ARBA" id="ARBA00022695"/>
    </source>
</evidence>
<evidence type="ECO:0000313" key="6">
    <source>
        <dbReference type="Proteomes" id="UP000255328"/>
    </source>
</evidence>
<gene>
    <name evidence="5" type="ORF">NCTC10723_00782</name>
</gene>
<keyword evidence="1" id="KW-0808">Transferase</keyword>
<dbReference type="GO" id="GO:0009360">
    <property type="term" value="C:DNA polymerase III complex"/>
    <property type="evidence" value="ECO:0007669"/>
    <property type="project" value="TreeGrafter"/>
</dbReference>
<dbReference type="PANTHER" id="PTHR34388:SF1">
    <property type="entry name" value="DNA POLYMERASE III SUBUNIT DELTA"/>
    <property type="match status" value="1"/>
</dbReference>